<dbReference type="AlphaFoldDB" id="A0A4U5NI82"/>
<name>A0A4U5NI82_STECR</name>
<feature type="transmembrane region" description="Helical" evidence="1">
    <location>
        <begin position="24"/>
        <end position="47"/>
    </location>
</feature>
<dbReference type="PANTHER" id="PTHR23360">
    <property type="entry name" value="G-PROTEIN COUPLED RECEPTORS FAMILY 1 PROFILE DOMAIN-CONTAINING PROTEIN-RELATED"/>
    <property type="match status" value="1"/>
</dbReference>
<gene>
    <name evidence="2" type="ORF">L596_016190</name>
</gene>
<evidence type="ECO:0000256" key="1">
    <source>
        <dbReference type="SAM" id="Phobius"/>
    </source>
</evidence>
<evidence type="ECO:0000313" key="2">
    <source>
        <dbReference type="EMBL" id="TKR82470.1"/>
    </source>
</evidence>
<dbReference type="EMBL" id="AZBU02000004">
    <property type="protein sequence ID" value="TKR82470.1"/>
    <property type="molecule type" value="Genomic_DNA"/>
</dbReference>
<dbReference type="Gene3D" id="1.20.1070.10">
    <property type="entry name" value="Rhodopsin 7-helix transmembrane proteins"/>
    <property type="match status" value="1"/>
</dbReference>
<reference evidence="2 3" key="1">
    <citation type="journal article" date="2015" name="Genome Biol.">
        <title>Comparative genomics of Steinernema reveals deeply conserved gene regulatory networks.</title>
        <authorList>
            <person name="Dillman A.R."/>
            <person name="Macchietto M."/>
            <person name="Porter C.F."/>
            <person name="Rogers A."/>
            <person name="Williams B."/>
            <person name="Antoshechkin I."/>
            <person name="Lee M.M."/>
            <person name="Goodwin Z."/>
            <person name="Lu X."/>
            <person name="Lewis E.E."/>
            <person name="Goodrich-Blair H."/>
            <person name="Stock S.P."/>
            <person name="Adams B.J."/>
            <person name="Sternberg P.W."/>
            <person name="Mortazavi A."/>
        </authorList>
    </citation>
    <scope>NUCLEOTIDE SEQUENCE [LARGE SCALE GENOMIC DNA]</scope>
    <source>
        <strain evidence="2 3">ALL</strain>
    </source>
</reference>
<protein>
    <recommendedName>
        <fullName evidence="4">G-protein coupled receptors family 1 profile domain-containing protein</fullName>
    </recommendedName>
</protein>
<dbReference type="Pfam" id="PF10320">
    <property type="entry name" value="7TM_GPCR_Srsx"/>
    <property type="match status" value="1"/>
</dbReference>
<keyword evidence="1" id="KW-1133">Transmembrane helix</keyword>
<feature type="transmembrane region" description="Helical" evidence="1">
    <location>
        <begin position="67"/>
        <end position="90"/>
    </location>
</feature>
<dbReference type="InterPro" id="IPR047130">
    <property type="entry name" value="7TM_GPCR_Srsx_nematod"/>
</dbReference>
<dbReference type="SUPFAM" id="SSF81321">
    <property type="entry name" value="Family A G protein-coupled receptor-like"/>
    <property type="match status" value="1"/>
</dbReference>
<accession>A0A4U5NI82</accession>
<organism evidence="2 3">
    <name type="scientific">Steinernema carpocapsae</name>
    <name type="common">Entomopathogenic nematode</name>
    <dbReference type="NCBI Taxonomy" id="34508"/>
    <lineage>
        <taxon>Eukaryota</taxon>
        <taxon>Metazoa</taxon>
        <taxon>Ecdysozoa</taxon>
        <taxon>Nematoda</taxon>
        <taxon>Chromadorea</taxon>
        <taxon>Rhabditida</taxon>
        <taxon>Tylenchina</taxon>
        <taxon>Panagrolaimomorpha</taxon>
        <taxon>Strongyloidoidea</taxon>
        <taxon>Steinernematidae</taxon>
        <taxon>Steinernema</taxon>
    </lineage>
</organism>
<reference evidence="2 3" key="2">
    <citation type="journal article" date="2019" name="G3 (Bethesda)">
        <title>Hybrid Assembly of the Genome of the Entomopathogenic Nematode Steinernema carpocapsae Identifies the X-Chromosome.</title>
        <authorList>
            <person name="Serra L."/>
            <person name="Macchietto M."/>
            <person name="Macias-Munoz A."/>
            <person name="McGill C.J."/>
            <person name="Rodriguez I.M."/>
            <person name="Rodriguez B."/>
            <person name="Murad R."/>
            <person name="Mortazavi A."/>
        </authorList>
    </citation>
    <scope>NUCLEOTIDE SEQUENCE [LARGE SCALE GENOMIC DNA]</scope>
    <source>
        <strain evidence="2 3">ALL</strain>
    </source>
</reference>
<evidence type="ECO:0000313" key="3">
    <source>
        <dbReference type="Proteomes" id="UP000298663"/>
    </source>
</evidence>
<feature type="transmembrane region" description="Helical" evidence="1">
    <location>
        <begin position="110"/>
        <end position="132"/>
    </location>
</feature>
<evidence type="ECO:0008006" key="4">
    <source>
        <dbReference type="Google" id="ProtNLM"/>
    </source>
</evidence>
<keyword evidence="1" id="KW-0472">Membrane</keyword>
<dbReference type="InterPro" id="IPR019424">
    <property type="entry name" value="7TM_GPCR_Srsx"/>
</dbReference>
<sequence>MTLRKVSKIMASGDGLTEQRYCYFYPYIIIFFVGYQFTGLMTMVVSLDRLFAVLFPMKHVTRQIKHYLWIIIAALAYCFIGYFVVLPFQLQSTKPVSWMCYTSAGFILPVWRYLLSFRIITVGISIVVYIPIAIKTKKVSGIASERFMVIIGRSALAYGV</sequence>
<proteinExistence type="predicted"/>
<keyword evidence="3" id="KW-1185">Reference proteome</keyword>
<comment type="caution">
    <text evidence="2">The sequence shown here is derived from an EMBL/GenBank/DDBJ whole genome shotgun (WGS) entry which is preliminary data.</text>
</comment>
<dbReference type="OrthoDB" id="5813285at2759"/>
<keyword evidence="1" id="KW-0812">Transmembrane</keyword>
<dbReference type="Proteomes" id="UP000298663">
    <property type="component" value="Unassembled WGS sequence"/>
</dbReference>